<name>A0ABD3SQR5_9STRA</name>
<dbReference type="PANTHER" id="PTHR13016">
    <property type="entry name" value="AMMECR1 HOMOLOG"/>
    <property type="match status" value="1"/>
</dbReference>
<feature type="domain" description="AMMECR1" evidence="2">
    <location>
        <begin position="1"/>
        <end position="184"/>
    </location>
</feature>
<reference evidence="3 4" key="1">
    <citation type="submission" date="2024-10" db="EMBL/GenBank/DDBJ databases">
        <title>Updated reference genomes for cyclostephanoid diatoms.</title>
        <authorList>
            <person name="Roberts W.R."/>
            <person name="Alverson A.J."/>
        </authorList>
    </citation>
    <scope>NUCLEOTIDE SEQUENCE [LARGE SCALE GENOMIC DNA]</scope>
    <source>
        <strain evidence="3 4">AJA228-03</strain>
    </source>
</reference>
<sequence length="391" mass="42997">MVSTNSYQKELPDDDDDEVEDDAYHRDDARCYDLRGCIGTLFPKSTLDVSLSEYLQYLRVCVSLLIGYKECATCHDWIVGVHGIIIEFVVSDAVATTGGTMYGTTGKGVQGGWTGGSTCTTYTATYLPEVAIEWGWDREEAVISLVRKSGYRGAVTSNLLSSIRCTRYRTSACHASYREYCRCGRSGAMRRMRQGKRARYNDVVGGLSSTQNGGGTGGGTTTTTVDVRVISCCLASAEQREFDRLVASDLCRAADFYVHMLLVDVKHHLPSSGDGNDWRHVNERYNENDGNDKNVDGKHYASARSSLLEAVAFAITNAIALQQVLRRRCLRLGGGEAGGRRRRMNDIVDDGDEDPSFLNGCGVTVTPIAHLLLLLSTMLFAVEDNNDDYCE</sequence>
<evidence type="ECO:0000259" key="2">
    <source>
        <dbReference type="PROSITE" id="PS51112"/>
    </source>
</evidence>
<dbReference type="EMBL" id="JALLPB020000011">
    <property type="protein sequence ID" value="KAL3826934.1"/>
    <property type="molecule type" value="Genomic_DNA"/>
</dbReference>
<gene>
    <name evidence="3" type="ORF">ACHAXA_006014</name>
</gene>
<dbReference type="InterPro" id="IPR002733">
    <property type="entry name" value="AMMECR1_domain"/>
</dbReference>
<evidence type="ECO:0000256" key="1">
    <source>
        <dbReference type="SAM" id="MobiDB-lite"/>
    </source>
</evidence>
<dbReference type="InterPro" id="IPR023473">
    <property type="entry name" value="AMMECR1"/>
</dbReference>
<dbReference type="PANTHER" id="PTHR13016:SF0">
    <property type="entry name" value="AMME SYNDROME CANDIDATE GENE 1 PROTEIN"/>
    <property type="match status" value="1"/>
</dbReference>
<accession>A0ABD3SQR5</accession>
<dbReference type="Gene3D" id="3.30.1490.150">
    <property type="entry name" value="Hypothetical protein ph0010, domain 2"/>
    <property type="match status" value="1"/>
</dbReference>
<organism evidence="3 4">
    <name type="scientific">Cyclostephanos tholiformis</name>
    <dbReference type="NCBI Taxonomy" id="382380"/>
    <lineage>
        <taxon>Eukaryota</taxon>
        <taxon>Sar</taxon>
        <taxon>Stramenopiles</taxon>
        <taxon>Ochrophyta</taxon>
        <taxon>Bacillariophyta</taxon>
        <taxon>Coscinodiscophyceae</taxon>
        <taxon>Thalassiosirophycidae</taxon>
        <taxon>Stephanodiscales</taxon>
        <taxon>Stephanodiscaceae</taxon>
        <taxon>Cyclostephanos</taxon>
    </lineage>
</organism>
<dbReference type="Proteomes" id="UP001530377">
    <property type="component" value="Unassembled WGS sequence"/>
</dbReference>
<dbReference type="InterPro" id="IPR036071">
    <property type="entry name" value="AMMECR1_dom_sf"/>
</dbReference>
<dbReference type="PROSITE" id="PS51112">
    <property type="entry name" value="AMMECR1"/>
    <property type="match status" value="1"/>
</dbReference>
<keyword evidence="4" id="KW-1185">Reference proteome</keyword>
<dbReference type="Pfam" id="PF01871">
    <property type="entry name" value="AMMECR1"/>
    <property type="match status" value="1"/>
</dbReference>
<evidence type="ECO:0000313" key="3">
    <source>
        <dbReference type="EMBL" id="KAL3826934.1"/>
    </source>
</evidence>
<proteinExistence type="predicted"/>
<comment type="caution">
    <text evidence="3">The sequence shown here is derived from an EMBL/GenBank/DDBJ whole genome shotgun (WGS) entry which is preliminary data.</text>
</comment>
<feature type="region of interest" description="Disordered" evidence="1">
    <location>
        <begin position="1"/>
        <end position="20"/>
    </location>
</feature>
<evidence type="ECO:0000313" key="4">
    <source>
        <dbReference type="Proteomes" id="UP001530377"/>
    </source>
</evidence>
<dbReference type="AlphaFoldDB" id="A0ABD3SQR5"/>
<protein>
    <recommendedName>
        <fullName evidence="2">AMMECR1 domain-containing protein</fullName>
    </recommendedName>
</protein>
<dbReference type="SUPFAM" id="SSF143447">
    <property type="entry name" value="AMMECR1-like"/>
    <property type="match status" value="1"/>
</dbReference>